<reference evidence="1 2" key="1">
    <citation type="submission" date="2024-08" db="EMBL/GenBank/DDBJ databases">
        <title>Insights into the chromosomal genome structure of Flemingia macrophylla.</title>
        <authorList>
            <person name="Ding Y."/>
            <person name="Zhao Y."/>
            <person name="Bi W."/>
            <person name="Wu M."/>
            <person name="Zhao G."/>
            <person name="Gong Y."/>
            <person name="Li W."/>
            <person name="Zhang P."/>
        </authorList>
    </citation>
    <scope>NUCLEOTIDE SEQUENCE [LARGE SCALE GENOMIC DNA]</scope>
    <source>
        <strain evidence="1">DYQJB</strain>
        <tissue evidence="1">Leaf</tissue>
    </source>
</reference>
<evidence type="ECO:0000313" key="1">
    <source>
        <dbReference type="EMBL" id="KAL2347631.1"/>
    </source>
</evidence>
<organism evidence="1 2">
    <name type="scientific">Flemingia macrophylla</name>
    <dbReference type="NCBI Taxonomy" id="520843"/>
    <lineage>
        <taxon>Eukaryota</taxon>
        <taxon>Viridiplantae</taxon>
        <taxon>Streptophyta</taxon>
        <taxon>Embryophyta</taxon>
        <taxon>Tracheophyta</taxon>
        <taxon>Spermatophyta</taxon>
        <taxon>Magnoliopsida</taxon>
        <taxon>eudicotyledons</taxon>
        <taxon>Gunneridae</taxon>
        <taxon>Pentapetalae</taxon>
        <taxon>rosids</taxon>
        <taxon>fabids</taxon>
        <taxon>Fabales</taxon>
        <taxon>Fabaceae</taxon>
        <taxon>Papilionoideae</taxon>
        <taxon>50 kb inversion clade</taxon>
        <taxon>NPAAA clade</taxon>
        <taxon>indigoferoid/millettioid clade</taxon>
        <taxon>Phaseoleae</taxon>
        <taxon>Flemingia</taxon>
    </lineage>
</organism>
<name>A0ABD1NHU4_9FABA</name>
<sequence>MKYLELKSPFTTHFFLAFCANRISLFFQAAQIDDTNSFCCPPFSTKSHYSKL</sequence>
<gene>
    <name evidence="1" type="ORF">Fmac_001631</name>
</gene>
<proteinExistence type="predicted"/>
<accession>A0ABD1NHU4</accession>
<comment type="caution">
    <text evidence="1">The sequence shown here is derived from an EMBL/GenBank/DDBJ whole genome shotgun (WGS) entry which is preliminary data.</text>
</comment>
<protein>
    <submittedName>
        <fullName evidence="1">Uncharacterized protein</fullName>
    </submittedName>
</protein>
<keyword evidence="2" id="KW-1185">Reference proteome</keyword>
<evidence type="ECO:0000313" key="2">
    <source>
        <dbReference type="Proteomes" id="UP001603857"/>
    </source>
</evidence>
<dbReference type="EMBL" id="JBGMDY010000001">
    <property type="protein sequence ID" value="KAL2347631.1"/>
    <property type="molecule type" value="Genomic_DNA"/>
</dbReference>
<dbReference type="AlphaFoldDB" id="A0ABD1NHU4"/>
<dbReference type="Proteomes" id="UP001603857">
    <property type="component" value="Unassembled WGS sequence"/>
</dbReference>